<comment type="caution">
    <text evidence="8">The sequence shown here is derived from an EMBL/GenBank/DDBJ whole genome shotgun (WGS) entry which is preliminary data.</text>
</comment>
<dbReference type="PROSITE" id="PS50850">
    <property type="entry name" value="MFS"/>
    <property type="match status" value="1"/>
</dbReference>
<evidence type="ECO:0000256" key="4">
    <source>
        <dbReference type="ARBA" id="ARBA00022989"/>
    </source>
</evidence>
<feature type="transmembrane region" description="Helical" evidence="6">
    <location>
        <begin position="42"/>
        <end position="60"/>
    </location>
</feature>
<feature type="transmembrane region" description="Helical" evidence="6">
    <location>
        <begin position="353"/>
        <end position="374"/>
    </location>
</feature>
<keyword evidence="5 6" id="KW-0472">Membrane</keyword>
<feature type="transmembrane region" description="Helical" evidence="6">
    <location>
        <begin position="254"/>
        <end position="275"/>
    </location>
</feature>
<dbReference type="InterPro" id="IPR020846">
    <property type="entry name" value="MFS_dom"/>
</dbReference>
<keyword evidence="4 6" id="KW-1133">Transmembrane helix</keyword>
<dbReference type="SUPFAM" id="SSF103473">
    <property type="entry name" value="MFS general substrate transporter"/>
    <property type="match status" value="1"/>
</dbReference>
<dbReference type="Gene3D" id="1.20.1250.20">
    <property type="entry name" value="MFS general substrate transporter like domains"/>
    <property type="match status" value="1"/>
</dbReference>
<gene>
    <name evidence="8" type="ORF">ACFQ4H_03745</name>
</gene>
<protein>
    <submittedName>
        <fullName evidence="8">MFS transporter</fullName>
    </submittedName>
</protein>
<feature type="transmembrane region" description="Helical" evidence="6">
    <location>
        <begin position="105"/>
        <end position="127"/>
    </location>
</feature>
<dbReference type="RefSeq" id="WP_377566941.1">
    <property type="nucleotide sequence ID" value="NZ_JBHTMP010000003.1"/>
</dbReference>
<feature type="domain" description="Major facilitator superfamily (MFS) profile" evidence="7">
    <location>
        <begin position="1"/>
        <end position="406"/>
    </location>
</feature>
<evidence type="ECO:0000256" key="6">
    <source>
        <dbReference type="SAM" id="Phobius"/>
    </source>
</evidence>
<name>A0ABW3Y6W4_9ACTN</name>
<feature type="transmembrane region" description="Helical" evidence="6">
    <location>
        <begin position="313"/>
        <end position="332"/>
    </location>
</feature>
<keyword evidence="2" id="KW-1003">Cell membrane</keyword>
<accession>A0ABW3Y6W4</accession>
<evidence type="ECO:0000256" key="3">
    <source>
        <dbReference type="ARBA" id="ARBA00022692"/>
    </source>
</evidence>
<evidence type="ECO:0000256" key="2">
    <source>
        <dbReference type="ARBA" id="ARBA00022475"/>
    </source>
</evidence>
<feature type="transmembrane region" description="Helical" evidence="6">
    <location>
        <begin position="216"/>
        <end position="242"/>
    </location>
</feature>
<evidence type="ECO:0000256" key="5">
    <source>
        <dbReference type="ARBA" id="ARBA00023136"/>
    </source>
</evidence>
<dbReference type="EMBL" id="JBHTMP010000003">
    <property type="protein sequence ID" value="MFD1320199.1"/>
    <property type="molecule type" value="Genomic_DNA"/>
</dbReference>
<comment type="subcellular location">
    <subcellularLocation>
        <location evidence="1">Cell membrane</location>
        <topology evidence="1">Multi-pass membrane protein</topology>
    </subcellularLocation>
</comment>
<dbReference type="Pfam" id="PF07690">
    <property type="entry name" value="MFS_1"/>
    <property type="match status" value="1"/>
</dbReference>
<keyword evidence="3 6" id="KW-0812">Transmembrane</keyword>
<evidence type="ECO:0000256" key="1">
    <source>
        <dbReference type="ARBA" id="ARBA00004651"/>
    </source>
</evidence>
<proteinExistence type="predicted"/>
<dbReference type="InterPro" id="IPR052425">
    <property type="entry name" value="Uncharacterized_MFS-type"/>
</dbReference>
<reference evidence="9" key="1">
    <citation type="journal article" date="2019" name="Int. J. Syst. Evol. Microbiol.">
        <title>The Global Catalogue of Microorganisms (GCM) 10K type strain sequencing project: providing services to taxonomists for standard genome sequencing and annotation.</title>
        <authorList>
            <consortium name="The Broad Institute Genomics Platform"/>
            <consortium name="The Broad Institute Genome Sequencing Center for Infectious Disease"/>
            <person name="Wu L."/>
            <person name="Ma J."/>
        </authorList>
    </citation>
    <scope>NUCLEOTIDE SEQUENCE [LARGE SCALE GENOMIC DNA]</scope>
    <source>
        <strain evidence="9">JCM 31037</strain>
    </source>
</reference>
<feature type="transmembrane region" description="Helical" evidence="6">
    <location>
        <begin position="81"/>
        <end position="99"/>
    </location>
</feature>
<feature type="transmembrane region" description="Helical" evidence="6">
    <location>
        <begin position="380"/>
        <end position="401"/>
    </location>
</feature>
<organism evidence="8 9">
    <name type="scientific">Micromonospora sonneratiae</name>
    <dbReference type="NCBI Taxonomy" id="1184706"/>
    <lineage>
        <taxon>Bacteria</taxon>
        <taxon>Bacillati</taxon>
        <taxon>Actinomycetota</taxon>
        <taxon>Actinomycetes</taxon>
        <taxon>Micromonosporales</taxon>
        <taxon>Micromonosporaceae</taxon>
        <taxon>Micromonospora</taxon>
    </lineage>
</organism>
<dbReference type="Proteomes" id="UP001597260">
    <property type="component" value="Unassembled WGS sequence"/>
</dbReference>
<evidence type="ECO:0000313" key="9">
    <source>
        <dbReference type="Proteomes" id="UP001597260"/>
    </source>
</evidence>
<evidence type="ECO:0000259" key="7">
    <source>
        <dbReference type="PROSITE" id="PS50850"/>
    </source>
</evidence>
<feature type="transmembrane region" description="Helical" evidence="6">
    <location>
        <begin position="165"/>
        <end position="182"/>
    </location>
</feature>
<dbReference type="PANTHER" id="PTHR42688:SF1">
    <property type="entry name" value="BLR5212 PROTEIN"/>
    <property type="match status" value="1"/>
</dbReference>
<dbReference type="PANTHER" id="PTHR42688">
    <property type="entry name" value="CONSERVED PROTEIN"/>
    <property type="match status" value="1"/>
</dbReference>
<sequence length="424" mass="44567">MRRLVSQVRSFDRPMHLLLLNQFGINLGFYMLMPYLANHLSIHLLLASWLVGLILGVRNLSQQGMFAVGGALADRFGDKPLILAGCALRTVGFALLGLVDSVPVLIVGAAATGLAGALFNPAVRAYVAAEAGDRRVEAFALFNVFYQAGILVGPVVGLALTTLDFRLTCLVAAAVFAFLTVLQARALPVRGRPATADRGVLGDLLRSWRQVTTNRAFMLFTGAMAGSYVLSFQVYLALPLAIEAAAGTEKTRTVAVAIMFAVSGLLSVLGQLKVTEWCRRRWSQHDALLRGVALMGAAFLPMAVAGLGPDPVVVVAAVLSGALIAVATMVAYPFEMATVVALAGGGRIATHYGVYHTVSGITIALGNLLAGAALDLAHEVRLPAVPWLAFAALGTGCALMIHQLRRRGLLDPAPPGQPAVPSTV</sequence>
<dbReference type="InterPro" id="IPR011701">
    <property type="entry name" value="MFS"/>
</dbReference>
<evidence type="ECO:0000313" key="8">
    <source>
        <dbReference type="EMBL" id="MFD1320199.1"/>
    </source>
</evidence>
<keyword evidence="9" id="KW-1185">Reference proteome</keyword>
<feature type="transmembrane region" description="Helical" evidence="6">
    <location>
        <begin position="16"/>
        <end position="36"/>
    </location>
</feature>
<dbReference type="InterPro" id="IPR036259">
    <property type="entry name" value="MFS_trans_sf"/>
</dbReference>
<feature type="transmembrane region" description="Helical" evidence="6">
    <location>
        <begin position="287"/>
        <end position="307"/>
    </location>
</feature>
<feature type="transmembrane region" description="Helical" evidence="6">
    <location>
        <begin position="139"/>
        <end position="159"/>
    </location>
</feature>